<dbReference type="EMBL" id="JAMKOV010000016">
    <property type="protein sequence ID" value="KAI8036586.1"/>
    <property type="molecule type" value="Genomic_DNA"/>
</dbReference>
<comment type="caution">
    <text evidence="1">The sequence shown here is derived from an EMBL/GenBank/DDBJ whole genome shotgun (WGS) entry which is preliminary data.</text>
</comment>
<name>A0A9P9YGU4_9MUSC</name>
<evidence type="ECO:0000313" key="2">
    <source>
        <dbReference type="Proteomes" id="UP001059596"/>
    </source>
</evidence>
<dbReference type="Proteomes" id="UP001059596">
    <property type="component" value="Unassembled WGS sequence"/>
</dbReference>
<gene>
    <name evidence="1" type="ORF">M5D96_010614</name>
</gene>
<accession>A0A9P9YGU4</accession>
<protein>
    <submittedName>
        <fullName evidence="1">Uncharacterized protein</fullName>
    </submittedName>
</protein>
<organism evidence="1 2">
    <name type="scientific">Drosophila gunungcola</name>
    <name type="common">fruit fly</name>
    <dbReference type="NCBI Taxonomy" id="103775"/>
    <lineage>
        <taxon>Eukaryota</taxon>
        <taxon>Metazoa</taxon>
        <taxon>Ecdysozoa</taxon>
        <taxon>Arthropoda</taxon>
        <taxon>Hexapoda</taxon>
        <taxon>Insecta</taxon>
        <taxon>Pterygota</taxon>
        <taxon>Neoptera</taxon>
        <taxon>Endopterygota</taxon>
        <taxon>Diptera</taxon>
        <taxon>Brachycera</taxon>
        <taxon>Muscomorpha</taxon>
        <taxon>Ephydroidea</taxon>
        <taxon>Drosophilidae</taxon>
        <taxon>Drosophila</taxon>
        <taxon>Sophophora</taxon>
    </lineage>
</organism>
<sequence>MKLNYGGTRDREGLASYIHLNETLFDSQRRDCYRFIDHIKDL</sequence>
<proteinExistence type="predicted"/>
<keyword evidence="2" id="KW-1185">Reference proteome</keyword>
<dbReference type="AlphaFoldDB" id="A0A9P9YGU4"/>
<reference evidence="1" key="1">
    <citation type="journal article" date="2023" name="Genome Biol. Evol.">
        <title>Long-read-based Genome Assembly of Drosophila gunungcola Reveals Fewer Chemosensory Genes in Flower-breeding Species.</title>
        <authorList>
            <person name="Negi A."/>
            <person name="Liao B.Y."/>
            <person name="Yeh S.D."/>
        </authorList>
    </citation>
    <scope>NUCLEOTIDE SEQUENCE</scope>
    <source>
        <strain evidence="1">Sukarami</strain>
    </source>
</reference>
<evidence type="ECO:0000313" key="1">
    <source>
        <dbReference type="EMBL" id="KAI8036586.1"/>
    </source>
</evidence>